<organism evidence="8 9">
    <name type="scientific">Clostridium niameyense</name>
    <dbReference type="NCBI Taxonomy" id="1622073"/>
    <lineage>
        <taxon>Bacteria</taxon>
        <taxon>Bacillati</taxon>
        <taxon>Bacillota</taxon>
        <taxon>Clostridia</taxon>
        <taxon>Eubacteriales</taxon>
        <taxon>Clostridiaceae</taxon>
        <taxon>Clostridium</taxon>
    </lineage>
</organism>
<dbReference type="Pfam" id="PF00266">
    <property type="entry name" value="Aminotran_5"/>
    <property type="match status" value="1"/>
</dbReference>
<evidence type="ECO:0000256" key="5">
    <source>
        <dbReference type="ARBA" id="ARBA00022898"/>
    </source>
</evidence>
<evidence type="ECO:0000256" key="4">
    <source>
        <dbReference type="ARBA" id="ARBA00022679"/>
    </source>
</evidence>
<evidence type="ECO:0000259" key="7">
    <source>
        <dbReference type="Pfam" id="PF00266"/>
    </source>
</evidence>
<comment type="cofactor">
    <cofactor evidence="1">
        <name>pyridoxal 5'-phosphate</name>
        <dbReference type="ChEBI" id="CHEBI:597326"/>
    </cofactor>
</comment>
<keyword evidence="8" id="KW-0032">Aminotransferase</keyword>
<dbReference type="Gene3D" id="3.90.1150.10">
    <property type="entry name" value="Aspartate Aminotransferase, domain 1"/>
    <property type="match status" value="1"/>
</dbReference>
<dbReference type="CDD" id="cd06453">
    <property type="entry name" value="SufS_like"/>
    <property type="match status" value="1"/>
</dbReference>
<dbReference type="InterPro" id="IPR015424">
    <property type="entry name" value="PyrdxlP-dep_Trfase"/>
</dbReference>
<dbReference type="Proteomes" id="UP000473885">
    <property type="component" value="Unassembled WGS sequence"/>
</dbReference>
<dbReference type="InterPro" id="IPR015422">
    <property type="entry name" value="PyrdxlP-dep_Trfase_small"/>
</dbReference>
<protein>
    <recommendedName>
        <fullName evidence="3">cysteine desulfurase</fullName>
        <ecNumber evidence="3">2.8.1.7</ecNumber>
    </recommendedName>
</protein>
<accession>A0A6M0RE23</accession>
<dbReference type="NCBIfam" id="TIGR01977">
    <property type="entry name" value="am_tr_V_EF2568"/>
    <property type="match status" value="1"/>
</dbReference>
<dbReference type="EC" id="2.8.1.7" evidence="3"/>
<proteinExistence type="inferred from homology"/>
<evidence type="ECO:0000256" key="3">
    <source>
        <dbReference type="ARBA" id="ARBA00012239"/>
    </source>
</evidence>
<comment type="caution">
    <text evidence="8">The sequence shown here is derived from an EMBL/GenBank/DDBJ whole genome shotgun (WGS) entry which is preliminary data.</text>
</comment>
<evidence type="ECO:0000256" key="1">
    <source>
        <dbReference type="ARBA" id="ARBA00001933"/>
    </source>
</evidence>
<dbReference type="GO" id="GO:0006534">
    <property type="term" value="P:cysteine metabolic process"/>
    <property type="evidence" value="ECO:0007669"/>
    <property type="project" value="InterPro"/>
</dbReference>
<evidence type="ECO:0000313" key="8">
    <source>
        <dbReference type="EMBL" id="NEZ47899.1"/>
    </source>
</evidence>
<evidence type="ECO:0000313" key="9">
    <source>
        <dbReference type="Proteomes" id="UP000473885"/>
    </source>
</evidence>
<dbReference type="GO" id="GO:0030170">
    <property type="term" value="F:pyridoxal phosphate binding"/>
    <property type="evidence" value="ECO:0007669"/>
    <property type="project" value="InterPro"/>
</dbReference>
<comment type="similarity">
    <text evidence="2">Belongs to the class-V pyridoxal-phosphate-dependent aminotransferase family. Csd subfamily.</text>
</comment>
<dbReference type="PANTHER" id="PTHR43586">
    <property type="entry name" value="CYSTEINE DESULFURASE"/>
    <property type="match status" value="1"/>
</dbReference>
<reference evidence="8 9" key="1">
    <citation type="submission" date="2019-04" db="EMBL/GenBank/DDBJ databases">
        <title>Genome sequencing of Clostridium botulinum Groups I-IV and Clostridium butyricum.</title>
        <authorList>
            <person name="Brunt J."/>
            <person name="Van Vliet A.H.M."/>
            <person name="Stringer S.C."/>
            <person name="Carter A.T."/>
            <person name="Peck M.W."/>
        </authorList>
    </citation>
    <scope>NUCLEOTIDE SEQUENCE [LARGE SCALE GENOMIC DNA]</scope>
    <source>
        <strain evidence="8 9">IFR 18/094</strain>
    </source>
</reference>
<dbReference type="GO" id="GO:0008483">
    <property type="term" value="F:transaminase activity"/>
    <property type="evidence" value="ECO:0007669"/>
    <property type="project" value="UniProtKB-KW"/>
</dbReference>
<evidence type="ECO:0000256" key="6">
    <source>
        <dbReference type="ARBA" id="ARBA00050776"/>
    </source>
</evidence>
<dbReference type="EMBL" id="SXDP01000015">
    <property type="protein sequence ID" value="NEZ47899.1"/>
    <property type="molecule type" value="Genomic_DNA"/>
</dbReference>
<keyword evidence="5" id="KW-0663">Pyridoxal phosphate</keyword>
<evidence type="ECO:0000256" key="2">
    <source>
        <dbReference type="ARBA" id="ARBA00010447"/>
    </source>
</evidence>
<dbReference type="PANTHER" id="PTHR43586:SF4">
    <property type="entry name" value="ISOPENICILLIN N EPIMERASE"/>
    <property type="match status" value="1"/>
</dbReference>
<dbReference type="SUPFAM" id="SSF53383">
    <property type="entry name" value="PLP-dependent transferases"/>
    <property type="match status" value="1"/>
</dbReference>
<feature type="domain" description="Aminotransferase class V" evidence="7">
    <location>
        <begin position="2"/>
        <end position="367"/>
    </location>
</feature>
<gene>
    <name evidence="8" type="ORF">FDF74_11980</name>
</gene>
<dbReference type="InterPro" id="IPR016454">
    <property type="entry name" value="Cysteine_dSase"/>
</dbReference>
<dbReference type="PIRSF" id="PIRSF005572">
    <property type="entry name" value="NifS"/>
    <property type="match status" value="1"/>
</dbReference>
<dbReference type="InterPro" id="IPR010970">
    <property type="entry name" value="Cys_dSase_SufS"/>
</dbReference>
<dbReference type="InterPro" id="IPR000192">
    <property type="entry name" value="Aminotrans_V_dom"/>
</dbReference>
<comment type="catalytic activity">
    <reaction evidence="6">
        <text>(sulfur carrier)-H + L-cysteine = (sulfur carrier)-SH + L-alanine</text>
        <dbReference type="Rhea" id="RHEA:43892"/>
        <dbReference type="Rhea" id="RHEA-COMP:14737"/>
        <dbReference type="Rhea" id="RHEA-COMP:14739"/>
        <dbReference type="ChEBI" id="CHEBI:29917"/>
        <dbReference type="ChEBI" id="CHEBI:35235"/>
        <dbReference type="ChEBI" id="CHEBI:57972"/>
        <dbReference type="ChEBI" id="CHEBI:64428"/>
        <dbReference type="EC" id="2.8.1.7"/>
    </reaction>
</comment>
<keyword evidence="4 8" id="KW-0808">Transferase</keyword>
<name>A0A6M0RE23_9CLOT</name>
<dbReference type="InterPro" id="IPR015421">
    <property type="entry name" value="PyrdxlP-dep_Trfase_major"/>
</dbReference>
<sequence length="379" mass="41996">MIYLDNAATSFPKPNEVYHEVLDCMKNYCANPGRGSYSMAIKAEEKIMECRERICDLFNIKDSMNVVFTSNATESLNIAIKGILRPGDHVISSYIEHNSVLRPINTMKSKGTDVTLVKVNKEGYIDLKELEDAIKYNTKAIIINHSSNVLGTVQDIEKIGKIANENNIIFIVDASQSAGNISIDVIKSNIDILAFPGHKCLLGPQGVGGLYISNNIKIAPYTEGGTGSESEHMCQPNFLPDKFESGTKNTPGIVGLCEGLKFIKRVGIENIRRHEMYLCKYLIECLSELPNITIYGHTNFKSRTSVVSFNIKNIDSSYVGYILNKSSICVRTGYHCAPLIHSIIGTKNKGTVRVSPGYFNTKKDIGLLVEQIKKELEVT</sequence>
<dbReference type="AlphaFoldDB" id="A0A6M0RE23"/>
<dbReference type="GO" id="GO:0031071">
    <property type="term" value="F:cysteine desulfurase activity"/>
    <property type="evidence" value="ECO:0007669"/>
    <property type="project" value="UniProtKB-EC"/>
</dbReference>
<dbReference type="Gene3D" id="3.40.640.10">
    <property type="entry name" value="Type I PLP-dependent aspartate aminotransferase-like (Major domain)"/>
    <property type="match status" value="1"/>
</dbReference>
<dbReference type="InterPro" id="IPR010969">
    <property type="entry name" value="Cys_dSase-rel_unknwn_funct"/>
</dbReference>
<dbReference type="RefSeq" id="WP_163249797.1">
    <property type="nucleotide sequence ID" value="NZ_SXDP01000015.1"/>
</dbReference>
<keyword evidence="9" id="KW-1185">Reference proteome</keyword>